<feature type="region of interest" description="Disordered" evidence="5">
    <location>
        <begin position="1"/>
        <end position="41"/>
    </location>
</feature>
<dbReference type="PANTHER" id="PTHR31234:SF65">
    <property type="entry name" value="LATE EMBRYOGENESIS ABUNDANT PROTEIN, LEA_2 SUBGROUP"/>
    <property type="match status" value="1"/>
</dbReference>
<evidence type="ECO:0000256" key="5">
    <source>
        <dbReference type="SAM" id="MobiDB-lite"/>
    </source>
</evidence>
<evidence type="ECO:0000313" key="9">
    <source>
        <dbReference type="Proteomes" id="UP000325081"/>
    </source>
</evidence>
<feature type="transmembrane region" description="Helical" evidence="6">
    <location>
        <begin position="48"/>
        <end position="72"/>
    </location>
</feature>
<dbReference type="PANTHER" id="PTHR31234">
    <property type="entry name" value="LATE EMBRYOGENESIS ABUNDANT (LEA) HYDROXYPROLINE-RICH GLYCOPROTEIN FAMILY"/>
    <property type="match status" value="1"/>
</dbReference>
<comment type="caution">
    <text evidence="8">The sequence shown here is derived from an EMBL/GenBank/DDBJ whole genome shotgun (WGS) entry which is preliminary data.</text>
</comment>
<reference evidence="9" key="1">
    <citation type="journal article" date="2019" name="Curr. Biol.">
        <title>Genome Sequence of Striga asiatica Provides Insight into the Evolution of Plant Parasitism.</title>
        <authorList>
            <person name="Yoshida S."/>
            <person name="Kim S."/>
            <person name="Wafula E.K."/>
            <person name="Tanskanen J."/>
            <person name="Kim Y.M."/>
            <person name="Honaas L."/>
            <person name="Yang Z."/>
            <person name="Spallek T."/>
            <person name="Conn C.E."/>
            <person name="Ichihashi Y."/>
            <person name="Cheong K."/>
            <person name="Cui S."/>
            <person name="Der J.P."/>
            <person name="Gundlach H."/>
            <person name="Jiao Y."/>
            <person name="Hori C."/>
            <person name="Ishida J.K."/>
            <person name="Kasahara H."/>
            <person name="Kiba T."/>
            <person name="Kim M.S."/>
            <person name="Koo N."/>
            <person name="Laohavisit A."/>
            <person name="Lee Y.H."/>
            <person name="Lumba S."/>
            <person name="McCourt P."/>
            <person name="Mortimer J.C."/>
            <person name="Mutuku J.M."/>
            <person name="Nomura T."/>
            <person name="Sasaki-Sekimoto Y."/>
            <person name="Seto Y."/>
            <person name="Wang Y."/>
            <person name="Wakatake T."/>
            <person name="Sakakibara H."/>
            <person name="Demura T."/>
            <person name="Yamaguchi S."/>
            <person name="Yoneyama K."/>
            <person name="Manabe R.I."/>
            <person name="Nelson D.C."/>
            <person name="Schulman A.H."/>
            <person name="Timko M.P."/>
            <person name="dePamphilis C.W."/>
            <person name="Choi D."/>
            <person name="Shirasu K."/>
        </authorList>
    </citation>
    <scope>NUCLEOTIDE SEQUENCE [LARGE SCALE GENOMIC DNA]</scope>
    <source>
        <strain evidence="9">cv. UVA1</strain>
    </source>
</reference>
<keyword evidence="3 6" id="KW-1133">Transmembrane helix</keyword>
<proteinExistence type="predicted"/>
<protein>
    <submittedName>
        <fullName evidence="8">Late embryogenesis abundant protein</fullName>
    </submittedName>
</protein>
<keyword evidence="4 6" id="KW-0472">Membrane</keyword>
<keyword evidence="2 6" id="KW-0812">Transmembrane</keyword>
<comment type="subcellular location">
    <subcellularLocation>
        <location evidence="1">Membrane</location>
        <topology evidence="1">Single-pass membrane protein</topology>
    </subcellularLocation>
</comment>
<evidence type="ECO:0000256" key="4">
    <source>
        <dbReference type="ARBA" id="ARBA00023136"/>
    </source>
</evidence>
<evidence type="ECO:0000256" key="2">
    <source>
        <dbReference type="ARBA" id="ARBA00022692"/>
    </source>
</evidence>
<evidence type="ECO:0000259" key="7">
    <source>
        <dbReference type="Pfam" id="PF03168"/>
    </source>
</evidence>
<evidence type="ECO:0000256" key="1">
    <source>
        <dbReference type="ARBA" id="ARBA00004167"/>
    </source>
</evidence>
<evidence type="ECO:0000256" key="6">
    <source>
        <dbReference type="SAM" id="Phobius"/>
    </source>
</evidence>
<dbReference type="GO" id="GO:0098542">
    <property type="term" value="P:defense response to other organism"/>
    <property type="evidence" value="ECO:0007669"/>
    <property type="project" value="InterPro"/>
</dbReference>
<evidence type="ECO:0000256" key="3">
    <source>
        <dbReference type="ARBA" id="ARBA00022989"/>
    </source>
</evidence>
<dbReference type="InterPro" id="IPR044839">
    <property type="entry name" value="NDR1-like"/>
</dbReference>
<name>A0A5A7QGK6_STRAF</name>
<dbReference type="GO" id="GO:0016020">
    <property type="term" value="C:membrane"/>
    <property type="evidence" value="ECO:0007669"/>
    <property type="project" value="UniProtKB-SubCell"/>
</dbReference>
<dbReference type="OrthoDB" id="1929523at2759"/>
<gene>
    <name evidence="8" type="ORF">STAS_21204</name>
</gene>
<dbReference type="EMBL" id="BKCP01006882">
    <property type="protein sequence ID" value="GER44310.1"/>
    <property type="molecule type" value="Genomic_DNA"/>
</dbReference>
<dbReference type="InterPro" id="IPR004864">
    <property type="entry name" value="LEA_2"/>
</dbReference>
<organism evidence="8 9">
    <name type="scientific">Striga asiatica</name>
    <name type="common">Asiatic witchweed</name>
    <name type="synonym">Buchnera asiatica</name>
    <dbReference type="NCBI Taxonomy" id="4170"/>
    <lineage>
        <taxon>Eukaryota</taxon>
        <taxon>Viridiplantae</taxon>
        <taxon>Streptophyta</taxon>
        <taxon>Embryophyta</taxon>
        <taxon>Tracheophyta</taxon>
        <taxon>Spermatophyta</taxon>
        <taxon>Magnoliopsida</taxon>
        <taxon>eudicotyledons</taxon>
        <taxon>Gunneridae</taxon>
        <taxon>Pentapetalae</taxon>
        <taxon>asterids</taxon>
        <taxon>lamiids</taxon>
        <taxon>Lamiales</taxon>
        <taxon>Orobanchaceae</taxon>
        <taxon>Buchnereae</taxon>
        <taxon>Striga</taxon>
    </lineage>
</organism>
<dbReference type="Gene3D" id="2.60.40.1820">
    <property type="match status" value="1"/>
</dbReference>
<evidence type="ECO:0000313" key="8">
    <source>
        <dbReference type="EMBL" id="GER44310.1"/>
    </source>
</evidence>
<keyword evidence="9" id="KW-1185">Reference proteome</keyword>
<accession>A0A5A7QGK6</accession>
<dbReference type="Proteomes" id="UP000325081">
    <property type="component" value="Unassembled WGS sequence"/>
</dbReference>
<dbReference type="AlphaFoldDB" id="A0A5A7QGK6"/>
<feature type="domain" description="Late embryogenesis abundant protein LEA-2 subgroup" evidence="7">
    <location>
        <begin position="110"/>
        <end position="198"/>
    </location>
</feature>
<dbReference type="SUPFAM" id="SSF117070">
    <property type="entry name" value="LEA14-like"/>
    <property type="match status" value="1"/>
</dbReference>
<sequence length="228" mass="25190">MNANRSHPHRLDVEAGSPSSLRPTKPEDTLMTPPPPMATKSKSAKCKCICLCVTAVILGLGLLFLILGLTVFKVKRPLTSVDSVSLDDLDFSVDFSRLQLRLNLTLDLRISVTNPNRVGFRYANSTALLRYRGDEVGQVPVPAGRIGARDTRSLNLTLTLMADRLLANSAIFSDAVSGRLPFQTYVRLAGKVQILFNFHVVTYSTCDLEVALSNRTLSNQRCHYRTKL</sequence>
<dbReference type="Pfam" id="PF03168">
    <property type="entry name" value="LEA_2"/>
    <property type="match status" value="1"/>
</dbReference>